<accession>A0A644ZWT2</accession>
<comment type="caution">
    <text evidence="1">The sequence shown here is derived from an EMBL/GenBank/DDBJ whole genome shotgun (WGS) entry which is preliminary data.</text>
</comment>
<dbReference type="InterPro" id="IPR009057">
    <property type="entry name" value="Homeodomain-like_sf"/>
</dbReference>
<proteinExistence type="predicted"/>
<protein>
    <submittedName>
        <fullName evidence="1">Uncharacterized protein</fullName>
    </submittedName>
</protein>
<sequence>MGRKYTHIMQIEDKILNLHKEGKTRREIAQALGLTLKQIRNWVNRYNKRQAKGITVPNRKGRPRKTPMTKEHEMELRIKELEREVALYKSFLHAAGRM</sequence>
<dbReference type="Gene3D" id="1.10.10.10">
    <property type="entry name" value="Winged helix-like DNA-binding domain superfamily/Winged helix DNA-binding domain"/>
    <property type="match status" value="1"/>
</dbReference>
<reference evidence="1" key="1">
    <citation type="submission" date="2019-08" db="EMBL/GenBank/DDBJ databases">
        <authorList>
            <person name="Kucharzyk K."/>
            <person name="Murdoch R.W."/>
            <person name="Higgins S."/>
            <person name="Loffler F."/>
        </authorList>
    </citation>
    <scope>NUCLEOTIDE SEQUENCE</scope>
</reference>
<dbReference type="EMBL" id="VSSQ01009975">
    <property type="protein sequence ID" value="MPM43103.1"/>
    <property type="molecule type" value="Genomic_DNA"/>
</dbReference>
<dbReference type="AlphaFoldDB" id="A0A644ZWT2"/>
<name>A0A644ZWT2_9ZZZZ</name>
<dbReference type="InterPro" id="IPR036388">
    <property type="entry name" value="WH-like_DNA-bd_sf"/>
</dbReference>
<dbReference type="SUPFAM" id="SSF46689">
    <property type="entry name" value="Homeodomain-like"/>
    <property type="match status" value="1"/>
</dbReference>
<evidence type="ECO:0000313" key="1">
    <source>
        <dbReference type="EMBL" id="MPM43103.1"/>
    </source>
</evidence>
<gene>
    <name evidence="1" type="ORF">SDC9_89776</name>
</gene>
<dbReference type="Pfam" id="PF13551">
    <property type="entry name" value="HTH_29"/>
    <property type="match status" value="1"/>
</dbReference>
<organism evidence="1">
    <name type="scientific">bioreactor metagenome</name>
    <dbReference type="NCBI Taxonomy" id="1076179"/>
    <lineage>
        <taxon>unclassified sequences</taxon>
        <taxon>metagenomes</taxon>
        <taxon>ecological metagenomes</taxon>
    </lineage>
</organism>